<dbReference type="OrthoDB" id="449442at2"/>
<proteinExistence type="predicted"/>
<gene>
    <name evidence="3" type="ORF">PL9631_410039</name>
</gene>
<keyword evidence="2" id="KW-1133">Transmembrane helix</keyword>
<dbReference type="EMBL" id="CZCS02000181">
    <property type="protein sequence ID" value="VXD18759.1"/>
    <property type="molecule type" value="Genomic_DNA"/>
</dbReference>
<keyword evidence="4" id="KW-1185">Reference proteome</keyword>
<evidence type="ECO:0000313" key="4">
    <source>
        <dbReference type="Proteomes" id="UP000182190"/>
    </source>
</evidence>
<evidence type="ECO:0000313" key="3">
    <source>
        <dbReference type="EMBL" id="VXD18759.1"/>
    </source>
</evidence>
<protein>
    <submittedName>
        <fullName evidence="3">Uncharacterized protein</fullName>
    </submittedName>
</protein>
<dbReference type="RefSeq" id="WP_083617919.1">
    <property type="nucleotide sequence ID" value="NZ_LR735002.1"/>
</dbReference>
<dbReference type="Proteomes" id="UP000182190">
    <property type="component" value="Unassembled WGS sequence"/>
</dbReference>
<feature type="region of interest" description="Disordered" evidence="1">
    <location>
        <begin position="146"/>
        <end position="171"/>
    </location>
</feature>
<feature type="transmembrane region" description="Helical" evidence="2">
    <location>
        <begin position="24"/>
        <end position="43"/>
    </location>
</feature>
<name>A0A7Z9BNJ0_9CYAN</name>
<evidence type="ECO:0000256" key="1">
    <source>
        <dbReference type="SAM" id="MobiDB-lite"/>
    </source>
</evidence>
<reference evidence="3" key="1">
    <citation type="submission" date="2019-10" db="EMBL/GenBank/DDBJ databases">
        <authorList>
            <consortium name="Genoscope - CEA"/>
            <person name="William W."/>
        </authorList>
    </citation>
    <scope>NUCLEOTIDE SEQUENCE [LARGE SCALE GENOMIC DNA]</scope>
    <source>
        <strain evidence="3">BBR_PRJEB10994</strain>
    </source>
</reference>
<comment type="caution">
    <text evidence="3">The sequence shown here is derived from an EMBL/GenBank/DDBJ whole genome shotgun (WGS) entry which is preliminary data.</text>
</comment>
<feature type="transmembrane region" description="Helical" evidence="2">
    <location>
        <begin position="55"/>
        <end position="74"/>
    </location>
</feature>
<organism evidence="3 4">
    <name type="scientific">Planktothrix paucivesiculata PCC 9631</name>
    <dbReference type="NCBI Taxonomy" id="671071"/>
    <lineage>
        <taxon>Bacteria</taxon>
        <taxon>Bacillati</taxon>
        <taxon>Cyanobacteriota</taxon>
        <taxon>Cyanophyceae</taxon>
        <taxon>Oscillatoriophycideae</taxon>
        <taxon>Oscillatoriales</taxon>
        <taxon>Microcoleaceae</taxon>
        <taxon>Planktothrix</taxon>
    </lineage>
</organism>
<evidence type="ECO:0000256" key="2">
    <source>
        <dbReference type="SAM" id="Phobius"/>
    </source>
</evidence>
<keyword evidence="2" id="KW-0472">Membrane</keyword>
<keyword evidence="2" id="KW-0812">Transmembrane</keyword>
<sequence>MGYSVINPSSNVEAIKQNWKTHHLINIFLLTTSLPFWIATPFLTRDVNANNWHKFFRFTSITYAILASGTSLYLTTKLGEIKPKIDAIKKREQAEFKHSLASDLFLAQGTNTAIAQYLLTERGTSLTSQGVSDPEVTLEADTTVFDEETSHTSQTPEVPTSDIPVSGSKPETGLSVEAEEMFELVIDALEDGYSDTKIVEELMGYKGRSYKKGKNVLNEIKRFIELND</sequence>
<accession>A0A7Z9BNJ0</accession>
<dbReference type="AlphaFoldDB" id="A0A7Z9BNJ0"/>